<protein>
    <recommendedName>
        <fullName evidence="4">DUF1499 domain-containing protein</fullName>
    </recommendedName>
</protein>
<evidence type="ECO:0000256" key="1">
    <source>
        <dbReference type="SAM" id="Phobius"/>
    </source>
</evidence>
<dbReference type="EMBL" id="FAOZ01000006">
    <property type="protein sequence ID" value="CUU56109.1"/>
    <property type="molecule type" value="Genomic_DNA"/>
</dbReference>
<evidence type="ECO:0000313" key="2">
    <source>
        <dbReference type="EMBL" id="CUU56109.1"/>
    </source>
</evidence>
<reference evidence="3" key="1">
    <citation type="submission" date="2015-11" db="EMBL/GenBank/DDBJ databases">
        <authorList>
            <person name="Varghese N."/>
        </authorList>
    </citation>
    <scope>NUCLEOTIDE SEQUENCE [LARGE SCALE GENOMIC DNA]</scope>
    <source>
        <strain evidence="3">DSM 45899</strain>
    </source>
</reference>
<organism evidence="2 3">
    <name type="scientific">Parafrankia irregularis</name>
    <dbReference type="NCBI Taxonomy" id="795642"/>
    <lineage>
        <taxon>Bacteria</taxon>
        <taxon>Bacillati</taxon>
        <taxon>Actinomycetota</taxon>
        <taxon>Actinomycetes</taxon>
        <taxon>Frankiales</taxon>
        <taxon>Frankiaceae</taxon>
        <taxon>Parafrankia</taxon>
    </lineage>
</organism>
<keyword evidence="1" id="KW-0812">Transmembrane</keyword>
<name>A0A0S4QKZ9_9ACTN</name>
<proteinExistence type="predicted"/>
<sequence length="173" mass="18707">MHVVRLYLKLLFGMGLPFGLLAGLESGEVQVGLVAGLFFGVFMSIVFGSITLYRYRGLGSDFSPRVTSVVRVPADSAVVHRRVLEILPVLPARVVADDGVHVVARTRANMQSWGERITVDVHPSADDTEVTIRSVPRLRCTLVDYGRGRRNVDALVRALGTDLTGHLGAASPA</sequence>
<keyword evidence="3" id="KW-1185">Reference proteome</keyword>
<dbReference type="Proteomes" id="UP000198802">
    <property type="component" value="Unassembled WGS sequence"/>
</dbReference>
<dbReference type="AlphaFoldDB" id="A0A0S4QKZ9"/>
<keyword evidence="1" id="KW-0472">Membrane</keyword>
<keyword evidence="1" id="KW-1133">Transmembrane helix</keyword>
<accession>A0A0S4QKZ9</accession>
<evidence type="ECO:0000313" key="3">
    <source>
        <dbReference type="Proteomes" id="UP000198802"/>
    </source>
</evidence>
<evidence type="ECO:0008006" key="4">
    <source>
        <dbReference type="Google" id="ProtNLM"/>
    </source>
</evidence>
<gene>
    <name evidence="2" type="ORF">Ga0074812_106364</name>
</gene>
<dbReference type="RefSeq" id="WP_091275660.1">
    <property type="nucleotide sequence ID" value="NZ_FAOZ01000006.1"/>
</dbReference>
<feature type="transmembrane region" description="Helical" evidence="1">
    <location>
        <begin position="36"/>
        <end position="55"/>
    </location>
</feature>